<evidence type="ECO:0000313" key="6">
    <source>
        <dbReference type="EMBL" id="MBB4569311.1"/>
    </source>
</evidence>
<feature type="transmembrane region" description="Helical" evidence="4">
    <location>
        <begin position="20"/>
        <end position="41"/>
    </location>
</feature>
<keyword evidence="2 4" id="KW-1133">Transmembrane helix</keyword>
<keyword evidence="1 4" id="KW-0812">Transmembrane</keyword>
<feature type="transmembrane region" description="Helical" evidence="4">
    <location>
        <begin position="262"/>
        <end position="281"/>
    </location>
</feature>
<evidence type="ECO:0000256" key="4">
    <source>
        <dbReference type="SAM" id="Phobius"/>
    </source>
</evidence>
<comment type="caution">
    <text evidence="6">The sequence shown here is derived from an EMBL/GenBank/DDBJ whole genome shotgun (WGS) entry which is preliminary data.</text>
</comment>
<reference evidence="6 7" key="1">
    <citation type="submission" date="2020-08" db="EMBL/GenBank/DDBJ databases">
        <title>Genomic Encyclopedia of Type Strains, Phase IV (KMG-V): Genome sequencing to study the core and pangenomes of soil and plant-associated prokaryotes.</title>
        <authorList>
            <person name="Whitman W."/>
        </authorList>
    </citation>
    <scope>NUCLEOTIDE SEQUENCE [LARGE SCALE GENOMIC DNA]</scope>
    <source>
        <strain evidence="6 7">SEMIA 492</strain>
    </source>
</reference>
<sequence>MNLIYQAPADPGIARRNSWVLTVAQAFGGANAPIVISLGGLVGQHLSPDPELITLPVSLLSLGLALGTLPAAYVMRHFGRRTGYLLGSTIGMISGLIAAMGIVLSSFLIFCLGTCLAGFYSSYVQSYRFAATDNTTGAQSQKAIARVMIGGLIAAIIGPQLVIWTRDALPGTPFAGSFVSQAVLAALAFPVLSLLRTSSPHKIQGPQGVAERPLLQILTSPRYLLAIATGVVSYGLMTFVMTASPIAMVGHGHSIDQAALGIQWHILAMYAPSFVTGRLMVRFGKERVAAVGLLLIGSSAAVALSGFDIAHFWIALVLLGIGWNFGFIGATAMVADSHTPAERSKVQGANDFLVFGTVACASFSAGSLLHSSGWETINWIVLPAVALVLVPLVWRAARPIHG</sequence>
<dbReference type="InterPro" id="IPR011701">
    <property type="entry name" value="MFS"/>
</dbReference>
<evidence type="ECO:0000256" key="2">
    <source>
        <dbReference type="ARBA" id="ARBA00022989"/>
    </source>
</evidence>
<feature type="transmembrane region" description="Helical" evidence="4">
    <location>
        <begin position="223"/>
        <end position="242"/>
    </location>
</feature>
<dbReference type="Proteomes" id="UP000543836">
    <property type="component" value="Unassembled WGS sequence"/>
</dbReference>
<dbReference type="RefSeq" id="WP_028752647.1">
    <property type="nucleotide sequence ID" value="NZ_JACIIG010000008.1"/>
</dbReference>
<dbReference type="Gene3D" id="1.20.1250.20">
    <property type="entry name" value="MFS general substrate transporter like domains"/>
    <property type="match status" value="1"/>
</dbReference>
<dbReference type="Pfam" id="PF07690">
    <property type="entry name" value="MFS_1"/>
    <property type="match status" value="1"/>
</dbReference>
<feature type="transmembrane region" description="Helical" evidence="4">
    <location>
        <begin position="352"/>
        <end position="370"/>
    </location>
</feature>
<organism evidence="6 7">
    <name type="scientific">Rhizobium leucaenae</name>
    <dbReference type="NCBI Taxonomy" id="29450"/>
    <lineage>
        <taxon>Bacteria</taxon>
        <taxon>Pseudomonadati</taxon>
        <taxon>Pseudomonadota</taxon>
        <taxon>Alphaproteobacteria</taxon>
        <taxon>Hyphomicrobiales</taxon>
        <taxon>Rhizobiaceae</taxon>
        <taxon>Rhizobium/Agrobacterium group</taxon>
        <taxon>Rhizobium</taxon>
    </lineage>
</organism>
<evidence type="ECO:0000256" key="3">
    <source>
        <dbReference type="ARBA" id="ARBA00023136"/>
    </source>
</evidence>
<dbReference type="PANTHER" id="PTHR23534">
    <property type="entry name" value="MFS PERMEASE"/>
    <property type="match status" value="1"/>
</dbReference>
<feature type="transmembrane region" description="Helical" evidence="4">
    <location>
        <begin position="174"/>
        <end position="195"/>
    </location>
</feature>
<feature type="transmembrane region" description="Helical" evidence="4">
    <location>
        <begin position="288"/>
        <end position="307"/>
    </location>
</feature>
<dbReference type="PROSITE" id="PS50850">
    <property type="entry name" value="MFS"/>
    <property type="match status" value="1"/>
</dbReference>
<feature type="transmembrane region" description="Helical" evidence="4">
    <location>
        <begin position="143"/>
        <end position="162"/>
    </location>
</feature>
<feature type="transmembrane region" description="Helical" evidence="4">
    <location>
        <begin position="82"/>
        <end position="100"/>
    </location>
</feature>
<dbReference type="SUPFAM" id="SSF103473">
    <property type="entry name" value="MFS general substrate transporter"/>
    <property type="match status" value="1"/>
</dbReference>
<dbReference type="InterPro" id="IPR036259">
    <property type="entry name" value="MFS_trans_sf"/>
</dbReference>
<dbReference type="OrthoDB" id="8558006at2"/>
<keyword evidence="3 4" id="KW-0472">Membrane</keyword>
<dbReference type="GO" id="GO:0022857">
    <property type="term" value="F:transmembrane transporter activity"/>
    <property type="evidence" value="ECO:0007669"/>
    <property type="project" value="InterPro"/>
</dbReference>
<dbReference type="AlphaFoldDB" id="A0A7W7EKV7"/>
<gene>
    <name evidence="6" type="ORF">GGE60_003435</name>
</gene>
<evidence type="ECO:0000259" key="5">
    <source>
        <dbReference type="PROSITE" id="PS50850"/>
    </source>
</evidence>
<feature type="transmembrane region" description="Helical" evidence="4">
    <location>
        <begin position="53"/>
        <end position="75"/>
    </location>
</feature>
<feature type="transmembrane region" description="Helical" evidence="4">
    <location>
        <begin position="313"/>
        <end position="332"/>
    </location>
</feature>
<accession>A0A7W7EKV7</accession>
<protein>
    <submittedName>
        <fullName evidence="6">Putative MFS family arabinose efflux permease</fullName>
    </submittedName>
</protein>
<dbReference type="InterPro" id="IPR020846">
    <property type="entry name" value="MFS_dom"/>
</dbReference>
<feature type="transmembrane region" description="Helical" evidence="4">
    <location>
        <begin position="376"/>
        <end position="394"/>
    </location>
</feature>
<evidence type="ECO:0000256" key="1">
    <source>
        <dbReference type="ARBA" id="ARBA00022692"/>
    </source>
</evidence>
<proteinExistence type="predicted"/>
<dbReference type="EMBL" id="JACIIG010000008">
    <property type="protein sequence ID" value="MBB4569311.1"/>
    <property type="molecule type" value="Genomic_DNA"/>
</dbReference>
<keyword evidence="7" id="KW-1185">Reference proteome</keyword>
<evidence type="ECO:0000313" key="7">
    <source>
        <dbReference type="Proteomes" id="UP000543836"/>
    </source>
</evidence>
<name>A0A7W7EKV7_9HYPH</name>
<feature type="transmembrane region" description="Helical" evidence="4">
    <location>
        <begin position="106"/>
        <end position="123"/>
    </location>
</feature>
<dbReference type="PANTHER" id="PTHR23534:SF1">
    <property type="entry name" value="MAJOR FACILITATOR SUPERFAMILY PROTEIN"/>
    <property type="match status" value="1"/>
</dbReference>
<feature type="domain" description="Major facilitator superfamily (MFS) profile" evidence="5">
    <location>
        <begin position="214"/>
        <end position="402"/>
    </location>
</feature>